<comment type="caution">
    <text evidence="2">The sequence shown here is derived from an EMBL/GenBank/DDBJ whole genome shotgun (WGS) entry which is preliminary data.</text>
</comment>
<evidence type="ECO:0000313" key="3">
    <source>
        <dbReference type="Proteomes" id="UP000004310"/>
    </source>
</evidence>
<keyword evidence="2" id="KW-0418">Kinase</keyword>
<feature type="region of interest" description="Disordered" evidence="1">
    <location>
        <begin position="1"/>
        <end position="20"/>
    </location>
</feature>
<gene>
    <name evidence="2" type="ORF">FP2506_09466</name>
</gene>
<evidence type="ECO:0000313" key="2">
    <source>
        <dbReference type="EMBL" id="EAU43061.1"/>
    </source>
</evidence>
<sequence length="281" mass="29668">MMESDDQVVDHRTSDRGMGSLKPNEFEPVLIDLLGDILPKADKLPVICCGMVGARQGWVEAPYAACPCEPSATDQAVTFEAAEGRLAIHILPGVKQIAPPDVMRGEETQIAGLLAEAPGFEGAVCLPGTHSKWAKIANGRIETFRTFMTGELFALLSNQSILRHSLGGDGFDEAAFAQAVTDALEDPAAVTGEFFAIRAATLLNDHAAGAGRARLSGLLIGAELVAAHSFWQESETVIIGESALAKAYREALTIAGAAVRTVPGDELTLAGLTAAYRNLKR</sequence>
<dbReference type="AlphaFoldDB" id="Q0G5K3"/>
<proteinExistence type="predicted"/>
<dbReference type="Proteomes" id="UP000004310">
    <property type="component" value="Unassembled WGS sequence"/>
</dbReference>
<keyword evidence="3" id="KW-1185">Reference proteome</keyword>
<dbReference type="InterPro" id="IPR007729">
    <property type="entry name" value="DGOK"/>
</dbReference>
<dbReference type="eggNOG" id="COG3734">
    <property type="taxonomic scope" value="Bacteria"/>
</dbReference>
<protein>
    <submittedName>
        <fullName evidence="2">Putative 2-dehydro-3-deoxygalactonokinase</fullName>
    </submittedName>
</protein>
<dbReference type="Gene3D" id="3.30.420.300">
    <property type="entry name" value="2-keto-3-deoxy-galactonokinase, substrate binding domain"/>
    <property type="match status" value="1"/>
</dbReference>
<dbReference type="Pfam" id="PF05035">
    <property type="entry name" value="DGOK"/>
    <property type="match status" value="1"/>
</dbReference>
<dbReference type="InterPro" id="IPR042257">
    <property type="entry name" value="DGOK_C"/>
</dbReference>
<dbReference type="HOGENOM" id="CLU_058005_2_0_5"/>
<dbReference type="STRING" id="217511.GCA_001463845_00658"/>
<evidence type="ECO:0000256" key="1">
    <source>
        <dbReference type="SAM" id="MobiDB-lite"/>
    </source>
</evidence>
<reference evidence="2 3" key="1">
    <citation type="journal article" date="2010" name="J. Bacteriol.">
        <title>Genome sequence of Fulvimarina pelagi HTCC2506T, a Mn(II)-oxidizing alphaproteobacterium possessing an aerobic anoxygenic photosynthetic gene cluster and Xanthorhodopsin.</title>
        <authorList>
            <person name="Kang I."/>
            <person name="Oh H.M."/>
            <person name="Lim S.I."/>
            <person name="Ferriera S."/>
            <person name="Giovannoni S.J."/>
            <person name="Cho J.C."/>
        </authorList>
    </citation>
    <scope>NUCLEOTIDE SEQUENCE [LARGE SCALE GENOMIC DNA]</scope>
    <source>
        <strain evidence="2 3">HTCC2506</strain>
    </source>
</reference>
<dbReference type="Gene3D" id="3.30.420.310">
    <property type="entry name" value="2-keto-3-deoxy-galactonokinase, C-terminal domain"/>
    <property type="match status" value="1"/>
</dbReference>
<organism evidence="2 3">
    <name type="scientific">Fulvimarina pelagi HTCC2506</name>
    <dbReference type="NCBI Taxonomy" id="314231"/>
    <lineage>
        <taxon>Bacteria</taxon>
        <taxon>Pseudomonadati</taxon>
        <taxon>Pseudomonadota</taxon>
        <taxon>Alphaproteobacteria</taxon>
        <taxon>Hyphomicrobiales</taxon>
        <taxon>Aurantimonadaceae</taxon>
        <taxon>Fulvimarina</taxon>
    </lineage>
</organism>
<dbReference type="GO" id="GO:0008671">
    <property type="term" value="F:2-dehydro-3-deoxygalactonokinase activity"/>
    <property type="evidence" value="ECO:0007669"/>
    <property type="project" value="InterPro"/>
</dbReference>
<keyword evidence="2" id="KW-0808">Transferase</keyword>
<dbReference type="EMBL" id="AATP01000001">
    <property type="protein sequence ID" value="EAU43061.1"/>
    <property type="molecule type" value="Genomic_DNA"/>
</dbReference>
<dbReference type="InterPro" id="IPR042258">
    <property type="entry name" value="DGOK_N"/>
</dbReference>
<dbReference type="GO" id="GO:0034194">
    <property type="term" value="P:D-galactonate catabolic process"/>
    <property type="evidence" value="ECO:0007669"/>
    <property type="project" value="InterPro"/>
</dbReference>
<accession>Q0G5K3</accession>
<name>Q0G5K3_9HYPH</name>